<keyword evidence="5" id="KW-1185">Reference proteome</keyword>
<evidence type="ECO:0000259" key="3">
    <source>
        <dbReference type="PROSITE" id="PS01124"/>
    </source>
</evidence>
<accession>A0A1M5LTI0</accession>
<dbReference type="InterPro" id="IPR018060">
    <property type="entry name" value="HTH_AraC"/>
</dbReference>
<dbReference type="InterPro" id="IPR002818">
    <property type="entry name" value="DJ-1/PfpI"/>
</dbReference>
<organism evidence="4 5">
    <name type="scientific">Hydrocarboniphaga daqingensis</name>
    <dbReference type="NCBI Taxonomy" id="490188"/>
    <lineage>
        <taxon>Bacteria</taxon>
        <taxon>Pseudomonadati</taxon>
        <taxon>Pseudomonadota</taxon>
        <taxon>Gammaproteobacteria</taxon>
        <taxon>Nevskiales</taxon>
        <taxon>Nevskiaceae</taxon>
        <taxon>Hydrocarboniphaga</taxon>
    </lineage>
</organism>
<keyword evidence="1" id="KW-0805">Transcription regulation</keyword>
<evidence type="ECO:0000313" key="4">
    <source>
        <dbReference type="EMBL" id="SHG68387.1"/>
    </source>
</evidence>
<evidence type="ECO:0000256" key="1">
    <source>
        <dbReference type="ARBA" id="ARBA00023015"/>
    </source>
</evidence>
<dbReference type="CDD" id="cd03138">
    <property type="entry name" value="GATase1_AraC_2"/>
    <property type="match status" value="1"/>
</dbReference>
<dbReference type="Proteomes" id="UP000199758">
    <property type="component" value="Unassembled WGS sequence"/>
</dbReference>
<feature type="domain" description="HTH araC/xylS-type" evidence="3">
    <location>
        <begin position="224"/>
        <end position="323"/>
    </location>
</feature>
<evidence type="ECO:0000256" key="2">
    <source>
        <dbReference type="ARBA" id="ARBA00023163"/>
    </source>
</evidence>
<dbReference type="Pfam" id="PF12833">
    <property type="entry name" value="HTH_18"/>
    <property type="match status" value="1"/>
</dbReference>
<dbReference type="SMART" id="SM00342">
    <property type="entry name" value="HTH_ARAC"/>
    <property type="match status" value="1"/>
</dbReference>
<proteinExistence type="predicted"/>
<dbReference type="GO" id="GO:0043565">
    <property type="term" value="F:sequence-specific DNA binding"/>
    <property type="evidence" value="ECO:0007669"/>
    <property type="project" value="InterPro"/>
</dbReference>
<evidence type="ECO:0000313" key="5">
    <source>
        <dbReference type="Proteomes" id="UP000199758"/>
    </source>
</evidence>
<gene>
    <name evidence="4" type="ORF">SAMN04488068_1087</name>
</gene>
<name>A0A1M5LTI0_9GAMM</name>
<dbReference type="Pfam" id="PF01965">
    <property type="entry name" value="DJ-1_PfpI"/>
    <property type="match status" value="1"/>
</dbReference>
<dbReference type="InterPro" id="IPR052158">
    <property type="entry name" value="INH-QAR"/>
</dbReference>
<reference evidence="4 5" key="1">
    <citation type="submission" date="2016-11" db="EMBL/GenBank/DDBJ databases">
        <authorList>
            <person name="Jaros S."/>
            <person name="Januszkiewicz K."/>
            <person name="Wedrychowicz H."/>
        </authorList>
    </citation>
    <scope>NUCLEOTIDE SEQUENCE [LARGE SCALE GENOMIC DNA]</scope>
    <source>
        <strain evidence="4 5">CGMCC 1.7049</strain>
    </source>
</reference>
<dbReference type="AlphaFoldDB" id="A0A1M5LTI0"/>
<dbReference type="Gene3D" id="3.40.50.880">
    <property type="match status" value="1"/>
</dbReference>
<dbReference type="EMBL" id="FQWZ01000002">
    <property type="protein sequence ID" value="SHG68387.1"/>
    <property type="molecule type" value="Genomic_DNA"/>
</dbReference>
<dbReference type="GO" id="GO:0003700">
    <property type="term" value="F:DNA-binding transcription factor activity"/>
    <property type="evidence" value="ECO:0007669"/>
    <property type="project" value="InterPro"/>
</dbReference>
<dbReference type="PANTHER" id="PTHR43130:SF11">
    <property type="entry name" value="TRANSCRIPTIONAL REGULATORY PROTEIN"/>
    <property type="match status" value="1"/>
</dbReference>
<protein>
    <submittedName>
        <fullName evidence="4">Transcriptional regulator, AraC family with amidase-like domain</fullName>
    </submittedName>
</protein>
<dbReference type="PROSITE" id="PS01124">
    <property type="entry name" value="HTH_ARAC_FAMILY_2"/>
    <property type="match status" value="1"/>
</dbReference>
<dbReference type="RefSeq" id="WP_072894991.1">
    <property type="nucleotide sequence ID" value="NZ_FQWZ01000002.1"/>
</dbReference>
<sequence length="333" mass="35548">MHIVLLALDGNLPSGLVGLADVFWLAAQASQSQPKAQSWPLCDVIVASANGKPVTDGRGRKLPVDAAMEDVVKASAVLIPGLMPASDGLPPQTAQTAKAAAWLRRQHAHGALIGGSCAGVFVMGEAGLLNGRRCTTTWWLHDELRRRFPKADAAWGSALIEDGRVVTTGGPLSWIDLALHTIRTLVGPEAARIAADFAVVDTAPLTQSVYVPPRHMQAHNPFLLAAEKAVRNHRGDTPLTPQTLAAQLATSERTLHRRLKSLGQESPKGFIARVQLETARTLLETGSAAVKAVAQDCGWRDEGSFRRAFVRHTGMTPSAYRAWIGRRRGGGAG</sequence>
<dbReference type="SUPFAM" id="SSF46689">
    <property type="entry name" value="Homeodomain-like"/>
    <property type="match status" value="1"/>
</dbReference>
<keyword evidence="2" id="KW-0804">Transcription</keyword>
<dbReference type="InterPro" id="IPR029062">
    <property type="entry name" value="Class_I_gatase-like"/>
</dbReference>
<dbReference type="STRING" id="490188.SAMN04488068_1087"/>
<dbReference type="SUPFAM" id="SSF52317">
    <property type="entry name" value="Class I glutamine amidotransferase-like"/>
    <property type="match status" value="1"/>
</dbReference>
<dbReference type="OrthoDB" id="9803764at2"/>
<dbReference type="PANTHER" id="PTHR43130">
    <property type="entry name" value="ARAC-FAMILY TRANSCRIPTIONAL REGULATOR"/>
    <property type="match status" value="1"/>
</dbReference>
<dbReference type="Gene3D" id="1.10.10.60">
    <property type="entry name" value="Homeodomain-like"/>
    <property type="match status" value="1"/>
</dbReference>
<dbReference type="InterPro" id="IPR009057">
    <property type="entry name" value="Homeodomain-like_sf"/>
</dbReference>